<dbReference type="STRING" id="649333.SAMN04487989_10540"/>
<feature type="domain" description="PpiC" evidence="3">
    <location>
        <begin position="121"/>
        <end position="220"/>
    </location>
</feature>
<dbReference type="AlphaFoldDB" id="A0A1I5CFC4"/>
<dbReference type="InterPro" id="IPR046357">
    <property type="entry name" value="PPIase_dom_sf"/>
</dbReference>
<name>A0A1I5CFC4_9FLAO</name>
<dbReference type="Proteomes" id="UP000198705">
    <property type="component" value="Unassembled WGS sequence"/>
</dbReference>
<dbReference type="PANTHER" id="PTHR47245">
    <property type="entry name" value="PEPTIDYLPROLYL ISOMERASE"/>
    <property type="match status" value="1"/>
</dbReference>
<gene>
    <name evidence="4" type="ORF">SAMN04487989_10540</name>
</gene>
<organism evidence="4 5">
    <name type="scientific">Bizionia echini</name>
    <dbReference type="NCBI Taxonomy" id="649333"/>
    <lineage>
        <taxon>Bacteria</taxon>
        <taxon>Pseudomonadati</taxon>
        <taxon>Bacteroidota</taxon>
        <taxon>Flavobacteriia</taxon>
        <taxon>Flavobacteriales</taxon>
        <taxon>Flavobacteriaceae</taxon>
        <taxon>Bizionia</taxon>
    </lineage>
</organism>
<dbReference type="Pfam" id="PF00639">
    <property type="entry name" value="Rotamase"/>
    <property type="match status" value="2"/>
</dbReference>
<feature type="domain" description="PpiC" evidence="3">
    <location>
        <begin position="225"/>
        <end position="326"/>
    </location>
</feature>
<evidence type="ECO:0000313" key="4">
    <source>
        <dbReference type="EMBL" id="SFN85616.1"/>
    </source>
</evidence>
<keyword evidence="5" id="KW-1185">Reference proteome</keyword>
<dbReference type="GO" id="GO:0003755">
    <property type="term" value="F:peptidyl-prolyl cis-trans isomerase activity"/>
    <property type="evidence" value="ECO:0007669"/>
    <property type="project" value="UniProtKB-KW"/>
</dbReference>
<accession>A0A1I5CFC4</accession>
<feature type="chain" id="PRO_5011659177" evidence="2">
    <location>
        <begin position="20"/>
        <end position="649"/>
    </location>
</feature>
<evidence type="ECO:0000259" key="3">
    <source>
        <dbReference type="PROSITE" id="PS50198"/>
    </source>
</evidence>
<dbReference type="Gene3D" id="3.10.50.40">
    <property type="match status" value="2"/>
</dbReference>
<sequence>MFRFIYVLLCLVVFNLTQAQTADKAVLFTVADTPVYSDEFIRIFNKNLDLVKDESQKDVDSYLKLFVSYKLKIKEAQAKGLDTMPTYLRELGNYKSQLAKNYLTDTKVTDALVEEAYHRTANEVKASHVLIRLDDNVSPQDTLNAYNELIKLRSRILKEGFDAVQKDVHNGKTVYAENLGYFSAFKMVYDFENVAYTTKVNQVSMPFKTRFGYHILLVEDARPSRGERTVAHIMINNKRDDKLEDAETRIHEIYKKIQQGESFESLAKQFSEDKSSSGNGGKLATFGGGQLSSIEFEDVAFSLKNNGDISEPFESGFGWHIIKLLDKSEVSDFETIKPELEARVKRDSRSQLINTSIVNTLKERYKVQDNPEALAYFESIMNEGYFLGSWQLPKDFTGAKTLVVIDKKTLTYEDFGQYLFKNQRRATPRKPFNVLIKDYYEAFLNANLMQYQEENLENESEEFAHIVTEYRDGLLLFDLMENEIWNSSKTDSIAIQTFYTANKSNYNWSKRIDADVASASNKNTIKTVKKMLESGQTPEEIKEKLNANGSIEVIFTSGIMDKSHQALTADMVFEKGVSKIYRHESAYVVANIKDVLPEAPKTFEEAKGQIISDYQVVKEQQWLQSLEQKYPVQINESVLNNIKAKLKSN</sequence>
<evidence type="ECO:0000256" key="2">
    <source>
        <dbReference type="SAM" id="SignalP"/>
    </source>
</evidence>
<feature type="signal peptide" evidence="2">
    <location>
        <begin position="1"/>
        <end position="19"/>
    </location>
</feature>
<reference evidence="5" key="1">
    <citation type="submission" date="2016-10" db="EMBL/GenBank/DDBJ databases">
        <authorList>
            <person name="Varghese N."/>
            <person name="Submissions S."/>
        </authorList>
    </citation>
    <scope>NUCLEOTIDE SEQUENCE [LARGE SCALE GENOMIC DNA]</scope>
    <source>
        <strain evidence="5">DSM 23925</strain>
    </source>
</reference>
<dbReference type="InterPro" id="IPR000297">
    <property type="entry name" value="PPIase_PpiC"/>
</dbReference>
<evidence type="ECO:0000256" key="1">
    <source>
        <dbReference type="PROSITE-ProRule" id="PRU00278"/>
    </source>
</evidence>
<evidence type="ECO:0000313" key="5">
    <source>
        <dbReference type="Proteomes" id="UP000198705"/>
    </source>
</evidence>
<proteinExistence type="predicted"/>
<dbReference type="PANTHER" id="PTHR47245:SF2">
    <property type="entry name" value="PEPTIDYL-PROLYL CIS-TRANS ISOMERASE HP_0175-RELATED"/>
    <property type="match status" value="1"/>
</dbReference>
<dbReference type="RefSeq" id="WP_092208750.1">
    <property type="nucleotide sequence ID" value="NZ_FOVN01000005.1"/>
</dbReference>
<dbReference type="InterPro" id="IPR050245">
    <property type="entry name" value="PrsA_foldase"/>
</dbReference>
<dbReference type="PROSITE" id="PS50198">
    <property type="entry name" value="PPIC_PPIASE_2"/>
    <property type="match status" value="2"/>
</dbReference>
<dbReference type="OrthoDB" id="14196at2"/>
<dbReference type="EMBL" id="FOVN01000005">
    <property type="protein sequence ID" value="SFN85616.1"/>
    <property type="molecule type" value="Genomic_DNA"/>
</dbReference>
<protein>
    <submittedName>
        <fullName evidence="4">Peptidyl-prolyl cis-trans isomerase SurA</fullName>
    </submittedName>
</protein>
<dbReference type="SUPFAM" id="SSF54534">
    <property type="entry name" value="FKBP-like"/>
    <property type="match status" value="2"/>
</dbReference>
<keyword evidence="1 4" id="KW-0413">Isomerase</keyword>
<keyword evidence="1" id="KW-0697">Rotamase</keyword>
<keyword evidence="2" id="KW-0732">Signal</keyword>